<dbReference type="SMART" id="SM00494">
    <property type="entry name" value="ChtBD2"/>
    <property type="match status" value="9"/>
</dbReference>
<dbReference type="AlphaFoldDB" id="A0A1J1IBK7"/>
<dbReference type="STRING" id="568069.A0A1J1IBK7"/>
<sequence length="673" mass="71858">MKLLIIATCLVAAFAQRNPNPCEGVVSPPPNIFRNDYASCESYFWCDGENAVAADPCEDSYYFDEAAQVCDSTAECQQCPAEGSIAVAIVSDNECLTYNWCVDGVRDDESRFVTCPTGTRFNRASGVCDLAANVRCPGHTPAPETTPSPSARCRDEEDNQIHGNIAYSASCSAFQFCNNGVLLDEVFTCVSGLHFNPSIGNCDLPENLDEPLIFVLITLLALSGASLAQRNPNPCDAAAPGDFVQDYTSCSDYFWCDSEGQPISTGPCPVDRPIFEEGTQNCVSGAACDVCPTGADLPIAVGVEGDTTCTQFQWCRVDPAEVDPLAPVLIGVRDDPDTFETCPSSLRFNRGLGVCDRPENVNCPSAGPPGAAPCPPAPESGNVEMPPGCDTFIACNAGVADPTVRTCPSGLHFNPLTGNCDLPENRDPPCDESAPVVTFGVIPKAPNASNAPKHASQSVVWKILKIFQTKRRKMMKFLITVLALICLTIKTLAQSENPCDVLPPPGDGLVNDPSSCPAYFSCVRFTPFSLECPSPFYFDPTRGVCDFPSEVDCNNCPASGILAVADPDSCRRWSLCVNGVVLPQECAPGTYFDPDAGKCNLAENVACTSASSCSSLDGGTGLVPDIRDCNSFHYCFEGSQISQGRCHPDLAFDQLQNRCVLRNEVNCYPGASL</sequence>
<evidence type="ECO:0000256" key="6">
    <source>
        <dbReference type="SAM" id="SignalP"/>
    </source>
</evidence>
<evidence type="ECO:0000256" key="4">
    <source>
        <dbReference type="ARBA" id="ARBA00023157"/>
    </source>
</evidence>
<protein>
    <submittedName>
        <fullName evidence="8">CLUMA_CG011048, isoform A</fullName>
    </submittedName>
</protein>
<keyword evidence="9" id="KW-1185">Reference proteome</keyword>
<feature type="domain" description="Chitin-binding type-2" evidence="7">
    <location>
        <begin position="371"/>
        <end position="432"/>
    </location>
</feature>
<evidence type="ECO:0000313" key="8">
    <source>
        <dbReference type="EMBL" id="CRK97663.1"/>
    </source>
</evidence>
<feature type="domain" description="Chitin-binding type-2" evidence="7">
    <location>
        <begin position="610"/>
        <end position="669"/>
    </location>
</feature>
<dbReference type="Pfam" id="PF01607">
    <property type="entry name" value="CBM_14"/>
    <property type="match status" value="6"/>
</dbReference>
<feature type="domain" description="Chitin-binding type-2" evidence="7">
    <location>
        <begin position="150"/>
        <end position="212"/>
    </location>
</feature>
<dbReference type="PANTHER" id="PTHR23301:SF0">
    <property type="entry name" value="CHITIN-BINDING TYPE-2 DOMAIN-CONTAINING PROTEIN-RELATED"/>
    <property type="match status" value="1"/>
</dbReference>
<dbReference type="EMBL" id="CVRI01000047">
    <property type="protein sequence ID" value="CRK97663.1"/>
    <property type="molecule type" value="Genomic_DNA"/>
</dbReference>
<keyword evidence="4" id="KW-1015">Disulfide bond</keyword>
<feature type="domain" description="Chitin-binding type-2" evidence="7">
    <location>
        <begin position="73"/>
        <end position="138"/>
    </location>
</feature>
<name>A0A1J1IBK7_9DIPT</name>
<dbReference type="GO" id="GO:0005576">
    <property type="term" value="C:extracellular region"/>
    <property type="evidence" value="ECO:0007669"/>
    <property type="project" value="InterPro"/>
</dbReference>
<feature type="chain" id="PRO_5012113957" evidence="6">
    <location>
        <begin position="16"/>
        <end position="673"/>
    </location>
</feature>
<dbReference type="Proteomes" id="UP000183832">
    <property type="component" value="Unassembled WGS sequence"/>
</dbReference>
<dbReference type="OrthoDB" id="6020543at2759"/>
<gene>
    <name evidence="8" type="primary">similar to AGAP007368-PA</name>
    <name evidence="8" type="ORF">CLUMA_CG011048</name>
</gene>
<feature type="domain" description="Chitin-binding type-2" evidence="7">
    <location>
        <begin position="19"/>
        <end position="71"/>
    </location>
</feature>
<dbReference type="GO" id="GO:0008061">
    <property type="term" value="F:chitin binding"/>
    <property type="evidence" value="ECO:0007669"/>
    <property type="project" value="UniProtKB-KW"/>
</dbReference>
<evidence type="ECO:0000256" key="5">
    <source>
        <dbReference type="ARBA" id="ARBA00023180"/>
    </source>
</evidence>
<proteinExistence type="predicted"/>
<keyword evidence="1" id="KW-0147">Chitin-binding</keyword>
<dbReference type="PROSITE" id="PS50940">
    <property type="entry name" value="CHIT_BIND_II"/>
    <property type="match status" value="8"/>
</dbReference>
<keyword evidence="5" id="KW-0325">Glycoprotein</keyword>
<accession>A0A1J1IBK7</accession>
<dbReference type="InterPro" id="IPR036508">
    <property type="entry name" value="Chitin-bd_dom_sf"/>
</dbReference>
<evidence type="ECO:0000259" key="7">
    <source>
        <dbReference type="PROSITE" id="PS50940"/>
    </source>
</evidence>
<evidence type="ECO:0000256" key="3">
    <source>
        <dbReference type="ARBA" id="ARBA00022737"/>
    </source>
</evidence>
<dbReference type="InterPro" id="IPR051940">
    <property type="entry name" value="Chitin_bind-dev_reg"/>
</dbReference>
<keyword evidence="3" id="KW-0677">Repeat</keyword>
<reference evidence="8 9" key="1">
    <citation type="submission" date="2015-04" db="EMBL/GenBank/DDBJ databases">
        <authorList>
            <person name="Syromyatnikov M.Y."/>
            <person name="Popov V.N."/>
        </authorList>
    </citation>
    <scope>NUCLEOTIDE SEQUENCE [LARGE SCALE GENOMIC DNA]</scope>
</reference>
<keyword evidence="2 6" id="KW-0732">Signal</keyword>
<organism evidence="8 9">
    <name type="scientific">Clunio marinus</name>
    <dbReference type="NCBI Taxonomy" id="568069"/>
    <lineage>
        <taxon>Eukaryota</taxon>
        <taxon>Metazoa</taxon>
        <taxon>Ecdysozoa</taxon>
        <taxon>Arthropoda</taxon>
        <taxon>Hexapoda</taxon>
        <taxon>Insecta</taxon>
        <taxon>Pterygota</taxon>
        <taxon>Neoptera</taxon>
        <taxon>Endopterygota</taxon>
        <taxon>Diptera</taxon>
        <taxon>Nematocera</taxon>
        <taxon>Chironomoidea</taxon>
        <taxon>Chironomidae</taxon>
        <taxon>Clunio</taxon>
    </lineage>
</organism>
<dbReference type="SUPFAM" id="SSF57625">
    <property type="entry name" value="Invertebrate chitin-binding proteins"/>
    <property type="match status" value="7"/>
</dbReference>
<feature type="domain" description="Chitin-binding type-2" evidence="7">
    <location>
        <begin position="232"/>
        <end position="290"/>
    </location>
</feature>
<feature type="domain" description="Chitin-binding type-2" evidence="7">
    <location>
        <begin position="496"/>
        <end position="555"/>
    </location>
</feature>
<evidence type="ECO:0000256" key="2">
    <source>
        <dbReference type="ARBA" id="ARBA00022729"/>
    </source>
</evidence>
<evidence type="ECO:0000313" key="9">
    <source>
        <dbReference type="Proteomes" id="UP000183832"/>
    </source>
</evidence>
<feature type="domain" description="Chitin-binding type-2" evidence="7">
    <location>
        <begin position="556"/>
        <end position="609"/>
    </location>
</feature>
<evidence type="ECO:0000256" key="1">
    <source>
        <dbReference type="ARBA" id="ARBA00022669"/>
    </source>
</evidence>
<dbReference type="InterPro" id="IPR002557">
    <property type="entry name" value="Chitin-bd_dom"/>
</dbReference>
<feature type="signal peptide" evidence="6">
    <location>
        <begin position="1"/>
        <end position="15"/>
    </location>
</feature>
<dbReference type="PANTHER" id="PTHR23301">
    <property type="entry name" value="CHITIN BINDING PERITROPHIN-A"/>
    <property type="match status" value="1"/>
</dbReference>
<dbReference type="Gene3D" id="2.170.140.10">
    <property type="entry name" value="Chitin binding domain"/>
    <property type="match status" value="7"/>
</dbReference>